<feature type="domain" description="TonB-dependent receptor plug" evidence="7">
    <location>
        <begin position="65"/>
        <end position="163"/>
    </location>
</feature>
<evidence type="ECO:0000256" key="4">
    <source>
        <dbReference type="RuleBase" id="RU003357"/>
    </source>
</evidence>
<evidence type="ECO:0000256" key="1">
    <source>
        <dbReference type="ARBA" id="ARBA00004442"/>
    </source>
</evidence>
<name>A0ABV4HK92_9GAMM</name>
<dbReference type="Gene3D" id="2.170.130.10">
    <property type="entry name" value="TonB-dependent receptor, plug domain"/>
    <property type="match status" value="1"/>
</dbReference>
<keyword evidence="5" id="KW-0732">Signal</keyword>
<proteinExistence type="inferred from homology"/>
<dbReference type="PANTHER" id="PTHR40980:SF5">
    <property type="entry name" value="TONB-DEPENDENT RECEPTOR"/>
    <property type="match status" value="1"/>
</dbReference>
<feature type="chain" id="PRO_5046200699" evidence="5">
    <location>
        <begin position="28"/>
        <end position="879"/>
    </location>
</feature>
<comment type="caution">
    <text evidence="8">The sequence shown here is derived from an EMBL/GenBank/DDBJ whole genome shotgun (WGS) entry which is preliminary data.</text>
</comment>
<evidence type="ECO:0000313" key="9">
    <source>
        <dbReference type="Proteomes" id="UP001566331"/>
    </source>
</evidence>
<comment type="similarity">
    <text evidence="4">Belongs to the TonB-dependent receptor family.</text>
</comment>
<keyword evidence="3" id="KW-0998">Cell outer membrane</keyword>
<dbReference type="InterPro" id="IPR012910">
    <property type="entry name" value="Plug_dom"/>
</dbReference>
<dbReference type="SUPFAM" id="SSF56935">
    <property type="entry name" value="Porins"/>
    <property type="match status" value="1"/>
</dbReference>
<dbReference type="Pfam" id="PF00593">
    <property type="entry name" value="TonB_dep_Rec_b-barrel"/>
    <property type="match status" value="1"/>
</dbReference>
<keyword evidence="9" id="KW-1185">Reference proteome</keyword>
<protein>
    <submittedName>
        <fullName evidence="8">TonB-dependent receptor</fullName>
    </submittedName>
</protein>
<reference evidence="8 9" key="1">
    <citation type="submission" date="2024-07" db="EMBL/GenBank/DDBJ databases">
        <title>Luteimonas salilacus sp. nov., isolated from the shore soil of Salt Lake in Tibet of China.</title>
        <authorList>
            <person name="Zhang X."/>
            <person name="Li A."/>
        </authorList>
    </citation>
    <scope>NUCLEOTIDE SEQUENCE [LARGE SCALE GENOMIC DNA]</scope>
    <source>
        <strain evidence="8 9">B3-2-R+30</strain>
    </source>
</reference>
<feature type="signal peptide" evidence="5">
    <location>
        <begin position="1"/>
        <end position="27"/>
    </location>
</feature>
<dbReference type="InterPro" id="IPR037066">
    <property type="entry name" value="Plug_dom_sf"/>
</dbReference>
<keyword evidence="2 4" id="KW-0472">Membrane</keyword>
<sequence length="879" mass="97889">MKRSPTRSGLFLAISALLVPCGALAQAAPQDTAPAAQAATPDASPTQLDAVQVRGEYIPEPMLQTSEVASFITREDFERTGDSDAAAALTRVTGLSLMRDKYVYVRGLGERYSSALFNGSPLPSPEPLQRVVPLDLFPSEVLESVTVQKTYSVKYPGEFGGGVIDMQSLTVPDEPFLNLSIGTGGNSVTTGEKGLTYYGGDDDFWGYDDGTRKMPRALQDAIATGQRVDLGNFSREDIRRIGRSFQNANLNVLQEKDSIDPDFEFGGSAGYSMDLGDDSKLGFLAVAGFENKWRTKFGKQQDAFFTGDVVEYDADYDFLSTQNNARVNALVGVGYENGNHKVALTTMYVHDTIKEARSRSGIDNLAGFEARDDYTEWFERELINNQVTGTHTFGEYDDLTIEWRGAIARATRDVPYEKGIRYELIDGYWAHDARRVQNYTRFSNVEDEIASGGVDVAWRLPIERDVTVSGGASYLDNDRNAESREFRLQALDGVLPFYNRYQRIDYLFSDYNLSQDLLRIQETTGGLGAAAYDATLKVKAGYLQAEGEIVPLVRASVGVRYEDATQAVHPYNIFTGARQASPEPLRNDYFLPAATLTWNFADNQQIRFGASKTIARPQFRELAPQQYQDPDNDRLFYGNPYLVDSELLNLDVRYEWFFGSGEYFTVGGFYKDIDNPIESNVNFAGGTTFQSFLNAPAAVLYGAEIEVKKYFDLPIDANWWGDNRLYFASNYTWSNSEVKVKEGDTVHPYGFSQPVEAALFVRDGSQLQGQSDHIANLQIGVESETTRTQATLIANYVGERITARGRPGQPDYIEKPGTTLDFVLRKGFDLGGREMAIGFSARNILDTEYQEYQERGGNRADVYRYEPGVSYTLSLSASF</sequence>
<dbReference type="RefSeq" id="WP_370563248.1">
    <property type="nucleotide sequence ID" value="NZ_JBFWIB010000003.1"/>
</dbReference>
<evidence type="ECO:0000259" key="6">
    <source>
        <dbReference type="Pfam" id="PF00593"/>
    </source>
</evidence>
<evidence type="ECO:0000256" key="5">
    <source>
        <dbReference type="SAM" id="SignalP"/>
    </source>
</evidence>
<evidence type="ECO:0000313" key="8">
    <source>
        <dbReference type="EMBL" id="MEZ0473124.1"/>
    </source>
</evidence>
<dbReference type="Gene3D" id="2.40.170.20">
    <property type="entry name" value="TonB-dependent receptor, beta-barrel domain"/>
    <property type="match status" value="1"/>
</dbReference>
<dbReference type="PANTHER" id="PTHR40980">
    <property type="entry name" value="PLUG DOMAIN-CONTAINING PROTEIN"/>
    <property type="match status" value="1"/>
</dbReference>
<evidence type="ECO:0000256" key="3">
    <source>
        <dbReference type="ARBA" id="ARBA00023237"/>
    </source>
</evidence>
<evidence type="ECO:0000256" key="2">
    <source>
        <dbReference type="ARBA" id="ARBA00023136"/>
    </source>
</evidence>
<keyword evidence="4" id="KW-0798">TonB box</keyword>
<comment type="subcellular location">
    <subcellularLocation>
        <location evidence="1 4">Cell outer membrane</location>
    </subcellularLocation>
</comment>
<feature type="domain" description="TonB-dependent receptor-like beta-barrel" evidence="6">
    <location>
        <begin position="413"/>
        <end position="843"/>
    </location>
</feature>
<dbReference type="Pfam" id="PF07715">
    <property type="entry name" value="Plug"/>
    <property type="match status" value="1"/>
</dbReference>
<dbReference type="InterPro" id="IPR000531">
    <property type="entry name" value="Beta-barrel_TonB"/>
</dbReference>
<dbReference type="Proteomes" id="UP001566331">
    <property type="component" value="Unassembled WGS sequence"/>
</dbReference>
<organism evidence="8 9">
    <name type="scientific">Luteimonas salinilitoris</name>
    <dbReference type="NCBI Taxonomy" id="3237697"/>
    <lineage>
        <taxon>Bacteria</taxon>
        <taxon>Pseudomonadati</taxon>
        <taxon>Pseudomonadota</taxon>
        <taxon>Gammaproteobacteria</taxon>
        <taxon>Lysobacterales</taxon>
        <taxon>Lysobacteraceae</taxon>
        <taxon>Luteimonas</taxon>
    </lineage>
</organism>
<dbReference type="EMBL" id="JBFWIC010000001">
    <property type="protein sequence ID" value="MEZ0473124.1"/>
    <property type="molecule type" value="Genomic_DNA"/>
</dbReference>
<gene>
    <name evidence="8" type="ORF">AB6713_00615</name>
</gene>
<dbReference type="InterPro" id="IPR036942">
    <property type="entry name" value="Beta-barrel_TonB_sf"/>
</dbReference>
<evidence type="ECO:0000259" key="7">
    <source>
        <dbReference type="Pfam" id="PF07715"/>
    </source>
</evidence>
<accession>A0ABV4HK92</accession>
<keyword evidence="8" id="KW-0675">Receptor</keyword>